<dbReference type="CDD" id="cd00093">
    <property type="entry name" value="HTH_XRE"/>
    <property type="match status" value="1"/>
</dbReference>
<dbReference type="InterPro" id="IPR036286">
    <property type="entry name" value="LexA/Signal_pep-like_sf"/>
</dbReference>
<sequence>MTMINTLGSDFSVKVVETMREGRIRIDQGERLRLARLAAGYRSARDAALRNGWPESTYRAHEAGTRTMGQDDAERYAERFRRDGVQVTAKGLLFGDDEAAEPPGDGAQVVGVRGVISAGGLIATGDEQPDPSGNLFEVTVPFALPPGTIAFRVAGGSMHPKYEPDDIVLCAQAGESPERLVGCYAAVATADGNRFLKKILRGSRRGTYHLESHNAPLMPDRRLVWASGIISTVHAQHWRRFTGSR</sequence>
<protein>
    <submittedName>
        <fullName evidence="2">Putative phage repressor</fullName>
    </submittedName>
</protein>
<organism evidence="2 3">
    <name type="scientific">Methylobacterium nodulans (strain LMG 21967 / CNCM I-2342 / ORS 2060)</name>
    <dbReference type="NCBI Taxonomy" id="460265"/>
    <lineage>
        <taxon>Bacteria</taxon>
        <taxon>Pseudomonadati</taxon>
        <taxon>Pseudomonadota</taxon>
        <taxon>Alphaproteobacteria</taxon>
        <taxon>Hyphomicrobiales</taxon>
        <taxon>Methylobacteriaceae</taxon>
        <taxon>Methylobacterium</taxon>
    </lineage>
</organism>
<dbReference type="InterPro" id="IPR001387">
    <property type="entry name" value="Cro/C1-type_HTH"/>
</dbReference>
<feature type="domain" description="Peptidase S24/S26A/S26B/S26C" evidence="1">
    <location>
        <begin position="143"/>
        <end position="222"/>
    </location>
</feature>
<name>B8IDF7_METNO</name>
<dbReference type="CDD" id="cd06462">
    <property type="entry name" value="Peptidase_S24_S26"/>
    <property type="match status" value="1"/>
</dbReference>
<dbReference type="SUPFAM" id="SSF51306">
    <property type="entry name" value="LexA/Signal peptidase"/>
    <property type="match status" value="1"/>
</dbReference>
<dbReference type="AlphaFoldDB" id="B8IDF7"/>
<evidence type="ECO:0000313" key="3">
    <source>
        <dbReference type="Proteomes" id="UP000008207"/>
    </source>
</evidence>
<dbReference type="HOGENOM" id="CLU_088925_0_0_5"/>
<evidence type="ECO:0000313" key="2">
    <source>
        <dbReference type="EMBL" id="ACL61323.1"/>
    </source>
</evidence>
<proteinExistence type="predicted"/>
<dbReference type="KEGG" id="mno:Mnod_6554"/>
<dbReference type="EMBL" id="CP001349">
    <property type="protein sequence ID" value="ACL61323.1"/>
    <property type="molecule type" value="Genomic_DNA"/>
</dbReference>
<dbReference type="InterPro" id="IPR015927">
    <property type="entry name" value="Peptidase_S24_S26A/B/C"/>
</dbReference>
<gene>
    <name evidence="2" type="ordered locus">Mnod_6554</name>
</gene>
<keyword evidence="3" id="KW-1185">Reference proteome</keyword>
<accession>B8IDF7</accession>
<dbReference type="eggNOG" id="COG2932">
    <property type="taxonomic scope" value="Bacteria"/>
</dbReference>
<reference evidence="2 3" key="1">
    <citation type="submission" date="2009-01" db="EMBL/GenBank/DDBJ databases">
        <title>Complete sequence of chromosome of Methylobacterium nodulans ORS 2060.</title>
        <authorList>
            <consortium name="US DOE Joint Genome Institute"/>
            <person name="Lucas S."/>
            <person name="Copeland A."/>
            <person name="Lapidus A."/>
            <person name="Glavina del Rio T."/>
            <person name="Dalin E."/>
            <person name="Tice H."/>
            <person name="Bruce D."/>
            <person name="Goodwin L."/>
            <person name="Pitluck S."/>
            <person name="Sims D."/>
            <person name="Brettin T."/>
            <person name="Detter J.C."/>
            <person name="Han C."/>
            <person name="Larimer F."/>
            <person name="Land M."/>
            <person name="Hauser L."/>
            <person name="Kyrpides N."/>
            <person name="Ivanova N."/>
            <person name="Marx C.J."/>
            <person name="Richardson P."/>
        </authorList>
    </citation>
    <scope>NUCLEOTIDE SEQUENCE [LARGE SCALE GENOMIC DNA]</scope>
    <source>
        <strain evidence="3">LMG 21967 / CNCM I-2342 / ORS 2060</strain>
    </source>
</reference>
<dbReference type="Proteomes" id="UP000008207">
    <property type="component" value="Chromosome"/>
</dbReference>
<evidence type="ECO:0000259" key="1">
    <source>
        <dbReference type="Pfam" id="PF00717"/>
    </source>
</evidence>
<dbReference type="Pfam" id="PF00717">
    <property type="entry name" value="Peptidase_S24"/>
    <property type="match status" value="1"/>
</dbReference>
<dbReference type="STRING" id="460265.Mnod_6554"/>
<dbReference type="Gene3D" id="2.10.109.10">
    <property type="entry name" value="Umud Fragment, subunit A"/>
    <property type="match status" value="1"/>
</dbReference>